<sequence>MISLNPETISERDNYKFLVGSIIPRPIALVTTLSNEGVVNVAPFSYFNIVSSNPPLLSVSIQRKAGIQKDTARNAIEKGEFVIHITDENIVAGANEAAVELPPEKSELERTNFTLIESEQITVPGIKEAKVRFECKLEQAIPLGGNDLELGCDLLIGRVVCYHIDESLYHEGRIDALGLNPVARLAGTNYSKLGEQFSMERPK</sequence>
<dbReference type="PATRIC" id="fig|1679170.3.peg.3072"/>
<protein>
    <recommendedName>
        <fullName evidence="5">Flavin reductase like domain-containing protein</fullName>
    </recommendedName>
</protein>
<evidence type="ECO:0000259" key="5">
    <source>
        <dbReference type="SMART" id="SM00903"/>
    </source>
</evidence>
<evidence type="ECO:0000313" key="7">
    <source>
        <dbReference type="Proteomes" id="UP000037146"/>
    </source>
</evidence>
<organism evidence="6 7">
    <name type="scientific">Peribacillus loiseleuriae</name>
    <dbReference type="NCBI Taxonomy" id="1679170"/>
    <lineage>
        <taxon>Bacteria</taxon>
        <taxon>Bacillati</taxon>
        <taxon>Bacillota</taxon>
        <taxon>Bacilli</taxon>
        <taxon>Bacillales</taxon>
        <taxon>Bacillaceae</taxon>
        <taxon>Peribacillus</taxon>
    </lineage>
</organism>
<dbReference type="Proteomes" id="UP000037146">
    <property type="component" value="Unassembled WGS sequence"/>
</dbReference>
<dbReference type="PANTHER" id="PTHR33798">
    <property type="entry name" value="FLAVOPROTEIN OXYGENASE"/>
    <property type="match status" value="1"/>
</dbReference>
<keyword evidence="7" id="KW-1185">Reference proteome</keyword>
<proteinExistence type="inferred from homology"/>
<comment type="caution">
    <text evidence="6">The sequence shown here is derived from an EMBL/GenBank/DDBJ whole genome shotgun (WGS) entry which is preliminary data.</text>
</comment>
<evidence type="ECO:0000256" key="2">
    <source>
        <dbReference type="ARBA" id="ARBA00022630"/>
    </source>
</evidence>
<keyword evidence="2" id="KW-0285">Flavoprotein</keyword>
<keyword evidence="3" id="KW-0288">FMN</keyword>
<dbReference type="SMART" id="SM00903">
    <property type="entry name" value="Flavin_Reduct"/>
    <property type="match status" value="1"/>
</dbReference>
<evidence type="ECO:0000256" key="4">
    <source>
        <dbReference type="ARBA" id="ARBA00038054"/>
    </source>
</evidence>
<dbReference type="PANTHER" id="PTHR33798:SF5">
    <property type="entry name" value="FLAVIN REDUCTASE LIKE DOMAIN-CONTAINING PROTEIN"/>
    <property type="match status" value="1"/>
</dbReference>
<dbReference type="InterPro" id="IPR002563">
    <property type="entry name" value="Flavin_Rdtase-like_dom"/>
</dbReference>
<dbReference type="STRING" id="1679170.AC625_13460"/>
<evidence type="ECO:0000256" key="1">
    <source>
        <dbReference type="ARBA" id="ARBA00001917"/>
    </source>
</evidence>
<dbReference type="SUPFAM" id="SSF50475">
    <property type="entry name" value="FMN-binding split barrel"/>
    <property type="match status" value="1"/>
</dbReference>
<evidence type="ECO:0000256" key="3">
    <source>
        <dbReference type="ARBA" id="ARBA00022643"/>
    </source>
</evidence>
<dbReference type="OrthoDB" id="9794638at2"/>
<dbReference type="AlphaFoldDB" id="A0A0K9GUS5"/>
<comment type="similarity">
    <text evidence="4">Belongs to the flavoredoxin family.</text>
</comment>
<dbReference type="RefSeq" id="WP_049681736.1">
    <property type="nucleotide sequence ID" value="NZ_LFZW01000001.1"/>
</dbReference>
<name>A0A0K9GUS5_9BACI</name>
<accession>A0A0K9GUS5</accession>
<feature type="domain" description="Flavin reductase like" evidence="5">
    <location>
        <begin position="20"/>
        <end position="176"/>
    </location>
</feature>
<dbReference type="Pfam" id="PF01613">
    <property type="entry name" value="Flavin_Reduct"/>
    <property type="match status" value="1"/>
</dbReference>
<dbReference type="Gene3D" id="2.30.110.10">
    <property type="entry name" value="Electron Transport, Fmn-binding Protein, Chain A"/>
    <property type="match status" value="1"/>
</dbReference>
<dbReference type="InterPro" id="IPR012349">
    <property type="entry name" value="Split_barrel_FMN-bd"/>
</dbReference>
<comment type="cofactor">
    <cofactor evidence="1">
        <name>FMN</name>
        <dbReference type="ChEBI" id="CHEBI:58210"/>
    </cofactor>
</comment>
<reference evidence="7" key="1">
    <citation type="submission" date="2015-07" db="EMBL/GenBank/DDBJ databases">
        <title>Genome sequencing project for genomic taxonomy and phylogenomics of Bacillus-like bacteria.</title>
        <authorList>
            <person name="Liu B."/>
            <person name="Wang J."/>
            <person name="Zhu Y."/>
            <person name="Liu G."/>
            <person name="Chen Q."/>
            <person name="Chen Z."/>
            <person name="Lan J."/>
            <person name="Che J."/>
            <person name="Ge C."/>
            <person name="Shi H."/>
            <person name="Pan Z."/>
            <person name="Liu X."/>
        </authorList>
    </citation>
    <scope>NUCLEOTIDE SEQUENCE [LARGE SCALE GENOMIC DNA]</scope>
    <source>
        <strain evidence="7">FJAT-27997</strain>
    </source>
</reference>
<dbReference type="EMBL" id="LFZW01000001">
    <property type="protein sequence ID" value="KMY50383.1"/>
    <property type="molecule type" value="Genomic_DNA"/>
</dbReference>
<dbReference type="GO" id="GO:0016646">
    <property type="term" value="F:oxidoreductase activity, acting on the CH-NH group of donors, NAD or NADP as acceptor"/>
    <property type="evidence" value="ECO:0007669"/>
    <property type="project" value="UniProtKB-ARBA"/>
</dbReference>
<gene>
    <name evidence="6" type="ORF">AC625_13460</name>
</gene>
<dbReference type="GO" id="GO:0010181">
    <property type="term" value="F:FMN binding"/>
    <property type="evidence" value="ECO:0007669"/>
    <property type="project" value="InterPro"/>
</dbReference>
<evidence type="ECO:0000313" key="6">
    <source>
        <dbReference type="EMBL" id="KMY50383.1"/>
    </source>
</evidence>